<feature type="region of interest" description="Disordered" evidence="1">
    <location>
        <begin position="304"/>
        <end position="330"/>
    </location>
</feature>
<comment type="caution">
    <text evidence="4">The sequence shown here is derived from an EMBL/GenBank/DDBJ whole genome shotgun (WGS) entry which is preliminary data.</text>
</comment>
<feature type="region of interest" description="Disordered" evidence="1">
    <location>
        <begin position="549"/>
        <end position="607"/>
    </location>
</feature>
<sequence length="850" mass="90158">MRLPIAAGLATAAAALTLYPLFRGGTWFWAGMGAIIVIVAASVLTARHTTPRWLGPPAELLVLGVYLTVVFTRDDNWAWILPTKDSALSLAGLLGQGLSDIQHYAAPVPDQPPIALLAVGGIGLIAVLVDLTAVRLRRAALAGLPLLALFTVPAAVLTDPIGWPAFIIGALGYVGLLTADGRERLSHWGRAVLVRRSRGTGARAQVDTAPLSVTGKRIGFAAIALAILLPALLPTLEPSPLFGFGVGSGDGRGGNTITIPNPIASLRGQLTQPANATVLTYSNNDNVPRYLRMYALDTFDGAQWTMSQPKGRPEDRVSEGPMPPPPGLSTLVPLKPFSTRITVSDDVEGLSFLPLPYPSSTVRVDGDWRADQSSLMVFSTRDTAGGQTYSVTGQEPQPPAEDLRAMLPASDPEILTRYLALPPDLPRQIRALAHERVSDTDTPYEMAVKLQSWFTGGDFVYSLATQGNGNDALADFLRNRAGYCEQFAAAMAVMARVLGIPARVGIGYTGGSFIGGTWQVRTHDLHAWPELYFQGAGWLRFEPTPAGGLGQATARVPDYSRPPVDAAAPGDVPSAGPSDGTETSDPAGALGARGRTPRDPDTGLPVDPVAVDPGVPLAGKIGIGVGILLLIGLIPAAARTVVRRRRRRAWARAGVGGLALDATSPEVPAGTAAPPERRAGMAGPSQVRTQGRVPAPAAHLGEAVHGSWQELIDTLYDLGLGHEASESPRALARRVAEQCGLDQDAAASVTAIAAAEERMRYARTPGPVRPLDGDLRRVRDALRAGVTRGRRLRATLLPPSTLRRLRHAGEKVLDGFDRLETLRLWPRRRDVAEPTGADLVEERVLTGSRR</sequence>
<dbReference type="EMBL" id="JBHTCG010000027">
    <property type="protein sequence ID" value="MFC7386459.1"/>
    <property type="molecule type" value="Genomic_DNA"/>
</dbReference>
<feature type="region of interest" description="Disordered" evidence="1">
    <location>
        <begin position="660"/>
        <end position="692"/>
    </location>
</feature>
<dbReference type="SMART" id="SM00460">
    <property type="entry name" value="TGc"/>
    <property type="match status" value="1"/>
</dbReference>
<gene>
    <name evidence="4" type="ORF">ACFQSB_29920</name>
</gene>
<keyword evidence="5" id="KW-1185">Reference proteome</keyword>
<dbReference type="SUPFAM" id="SSF54001">
    <property type="entry name" value="Cysteine proteinases"/>
    <property type="match status" value="1"/>
</dbReference>
<dbReference type="InterPro" id="IPR002931">
    <property type="entry name" value="Transglutaminase-like"/>
</dbReference>
<dbReference type="PANTHER" id="PTHR42736:SF1">
    <property type="entry name" value="PROTEIN-GLUTAMINE GAMMA-GLUTAMYLTRANSFERASE"/>
    <property type="match status" value="1"/>
</dbReference>
<dbReference type="InterPro" id="IPR038765">
    <property type="entry name" value="Papain-like_cys_pep_sf"/>
</dbReference>
<dbReference type="Pfam" id="PF01841">
    <property type="entry name" value="Transglut_core"/>
    <property type="match status" value="1"/>
</dbReference>
<name>A0ABW2PBX2_9ACTN</name>
<evidence type="ECO:0000256" key="2">
    <source>
        <dbReference type="SAM" id="Phobius"/>
    </source>
</evidence>
<feature type="transmembrane region" description="Helical" evidence="2">
    <location>
        <begin position="25"/>
        <end position="46"/>
    </location>
</feature>
<dbReference type="InterPro" id="IPR025403">
    <property type="entry name" value="TgpA-like_C"/>
</dbReference>
<keyword evidence="2" id="KW-0812">Transmembrane</keyword>
<feature type="compositionally biased region" description="Low complexity" evidence="1">
    <location>
        <begin position="562"/>
        <end position="578"/>
    </location>
</feature>
<dbReference type="RefSeq" id="WP_380830201.1">
    <property type="nucleotide sequence ID" value="NZ_JBHTCG010000027.1"/>
</dbReference>
<organism evidence="4 5">
    <name type="scientific">Sphaerisporangium rhizosphaerae</name>
    <dbReference type="NCBI Taxonomy" id="2269375"/>
    <lineage>
        <taxon>Bacteria</taxon>
        <taxon>Bacillati</taxon>
        <taxon>Actinomycetota</taxon>
        <taxon>Actinomycetes</taxon>
        <taxon>Streptosporangiales</taxon>
        <taxon>Streptosporangiaceae</taxon>
        <taxon>Sphaerisporangium</taxon>
    </lineage>
</organism>
<dbReference type="Pfam" id="PF11992">
    <property type="entry name" value="TgpA_N"/>
    <property type="match status" value="1"/>
</dbReference>
<feature type="domain" description="Transglutaminase-like" evidence="3">
    <location>
        <begin position="476"/>
        <end position="545"/>
    </location>
</feature>
<dbReference type="InterPro" id="IPR021878">
    <property type="entry name" value="TgpA_N"/>
</dbReference>
<dbReference type="Gene3D" id="3.10.620.30">
    <property type="match status" value="1"/>
</dbReference>
<dbReference type="PANTHER" id="PTHR42736">
    <property type="entry name" value="PROTEIN-GLUTAMINE GAMMA-GLUTAMYLTRANSFERASE"/>
    <property type="match status" value="1"/>
</dbReference>
<feature type="transmembrane region" description="Helical" evidence="2">
    <location>
        <begin position="114"/>
        <end position="132"/>
    </location>
</feature>
<reference evidence="5" key="1">
    <citation type="journal article" date="2019" name="Int. J. Syst. Evol. Microbiol.">
        <title>The Global Catalogue of Microorganisms (GCM) 10K type strain sequencing project: providing services to taxonomists for standard genome sequencing and annotation.</title>
        <authorList>
            <consortium name="The Broad Institute Genomics Platform"/>
            <consortium name="The Broad Institute Genome Sequencing Center for Infectious Disease"/>
            <person name="Wu L."/>
            <person name="Ma J."/>
        </authorList>
    </citation>
    <scope>NUCLEOTIDE SEQUENCE [LARGE SCALE GENOMIC DNA]</scope>
    <source>
        <strain evidence="5">CECT 7649</strain>
    </source>
</reference>
<feature type="transmembrane region" description="Helical" evidence="2">
    <location>
        <begin position="53"/>
        <end position="72"/>
    </location>
</feature>
<evidence type="ECO:0000313" key="4">
    <source>
        <dbReference type="EMBL" id="MFC7386459.1"/>
    </source>
</evidence>
<accession>A0ABW2PBX2</accession>
<dbReference type="Pfam" id="PF13559">
    <property type="entry name" value="DUF4129"/>
    <property type="match status" value="1"/>
</dbReference>
<feature type="transmembrane region" description="Helical" evidence="2">
    <location>
        <begin position="218"/>
        <end position="236"/>
    </location>
</feature>
<dbReference type="Proteomes" id="UP001596496">
    <property type="component" value="Unassembled WGS sequence"/>
</dbReference>
<evidence type="ECO:0000256" key="1">
    <source>
        <dbReference type="SAM" id="MobiDB-lite"/>
    </source>
</evidence>
<feature type="transmembrane region" description="Helical" evidence="2">
    <location>
        <begin position="621"/>
        <end position="642"/>
    </location>
</feature>
<keyword evidence="2" id="KW-1133">Transmembrane helix</keyword>
<protein>
    <submittedName>
        <fullName evidence="4">TransglutaminaseTgpA domain-containing protein</fullName>
    </submittedName>
</protein>
<dbReference type="InterPro" id="IPR052901">
    <property type="entry name" value="Bact_TGase-like"/>
</dbReference>
<keyword evidence="2" id="KW-0472">Membrane</keyword>
<feature type="transmembrane region" description="Helical" evidence="2">
    <location>
        <begin position="163"/>
        <end position="180"/>
    </location>
</feature>
<evidence type="ECO:0000259" key="3">
    <source>
        <dbReference type="SMART" id="SM00460"/>
    </source>
</evidence>
<proteinExistence type="predicted"/>
<feature type="transmembrane region" description="Helical" evidence="2">
    <location>
        <begin position="139"/>
        <end position="157"/>
    </location>
</feature>
<evidence type="ECO:0000313" key="5">
    <source>
        <dbReference type="Proteomes" id="UP001596496"/>
    </source>
</evidence>